<accession>D3PZG7</accession>
<name>D3PZG7_STANL</name>
<keyword evidence="7" id="KW-1185">Reference proteome</keyword>
<dbReference type="Proteomes" id="UP000000844">
    <property type="component" value="Chromosome"/>
</dbReference>
<reference evidence="6 7" key="1">
    <citation type="journal article" date="2009" name="Stand. Genomic Sci.">
        <title>Complete genome sequence of Stackebrandtia nassauensis type strain (LLR-40K-21).</title>
        <authorList>
            <person name="Munk C."/>
            <person name="Lapidus A."/>
            <person name="Copeland A."/>
            <person name="Jando M."/>
            <person name="Mayilraj S."/>
            <person name="Glavina Del Rio T."/>
            <person name="Nolan M."/>
            <person name="Chen F."/>
            <person name="Lucas S."/>
            <person name="Tice H."/>
            <person name="Cheng J.F."/>
            <person name="Han C."/>
            <person name="Detter J.C."/>
            <person name="Bruce D."/>
            <person name="Goodwin L."/>
            <person name="Chain P."/>
            <person name="Pitluck S."/>
            <person name="Goker M."/>
            <person name="Ovchinikova G."/>
            <person name="Pati A."/>
            <person name="Ivanova N."/>
            <person name="Mavromatis K."/>
            <person name="Chen A."/>
            <person name="Palaniappan K."/>
            <person name="Land M."/>
            <person name="Hauser L."/>
            <person name="Chang Y.J."/>
            <person name="Jeffries C.D."/>
            <person name="Bristow J."/>
            <person name="Eisen J.A."/>
            <person name="Markowitz V."/>
            <person name="Hugenholtz P."/>
            <person name="Kyrpides N.C."/>
            <person name="Klenk H.P."/>
        </authorList>
    </citation>
    <scope>NUCLEOTIDE SEQUENCE [LARGE SCALE GENOMIC DNA]</scope>
    <source>
        <strain evidence="7">DSM 44728 / CIP 108903 / NRRL B-16338 / NBRC 102104 / LLR-40K-21</strain>
    </source>
</reference>
<evidence type="ECO:0000256" key="4">
    <source>
        <dbReference type="SAM" id="MobiDB-lite"/>
    </source>
</evidence>
<dbReference type="STRING" id="446470.Snas_1945"/>
<dbReference type="eggNOG" id="COG4188">
    <property type="taxonomic scope" value="Bacteria"/>
</dbReference>
<dbReference type="RefSeq" id="WP_013017212.1">
    <property type="nucleotide sequence ID" value="NC_013947.1"/>
</dbReference>
<dbReference type="Gene3D" id="3.40.50.1820">
    <property type="entry name" value="alpha/beta hydrolase"/>
    <property type="match status" value="1"/>
</dbReference>
<dbReference type="OrthoDB" id="569821at2"/>
<evidence type="ECO:0000256" key="2">
    <source>
        <dbReference type="ARBA" id="ARBA00022963"/>
    </source>
</evidence>
<feature type="region of interest" description="Disordered" evidence="4">
    <location>
        <begin position="352"/>
        <end position="373"/>
    </location>
</feature>
<evidence type="ECO:0000256" key="1">
    <source>
        <dbReference type="ARBA" id="ARBA00022801"/>
    </source>
</evidence>
<evidence type="ECO:0000256" key="5">
    <source>
        <dbReference type="SAM" id="SignalP"/>
    </source>
</evidence>
<dbReference type="InterPro" id="IPR029058">
    <property type="entry name" value="AB_hydrolase_fold"/>
</dbReference>
<feature type="signal peptide" evidence="5">
    <location>
        <begin position="1"/>
        <end position="22"/>
    </location>
</feature>
<protein>
    <submittedName>
        <fullName evidence="6">Platelet-activating factor acetylhydrolase plasma/intracellular isoform II</fullName>
    </submittedName>
</protein>
<organism evidence="6 7">
    <name type="scientific">Stackebrandtia nassauensis (strain DSM 44728 / CIP 108903 / NRRL B-16338 / NBRC 102104 / LLR-40K-21)</name>
    <dbReference type="NCBI Taxonomy" id="446470"/>
    <lineage>
        <taxon>Bacteria</taxon>
        <taxon>Bacillati</taxon>
        <taxon>Actinomycetota</taxon>
        <taxon>Actinomycetes</taxon>
        <taxon>Glycomycetales</taxon>
        <taxon>Glycomycetaceae</taxon>
        <taxon>Stackebrandtia</taxon>
    </lineage>
</organism>
<dbReference type="PANTHER" id="PTHR10272:SF0">
    <property type="entry name" value="PLATELET-ACTIVATING FACTOR ACETYLHYDROLASE"/>
    <property type="match status" value="1"/>
</dbReference>
<gene>
    <name evidence="6" type="ordered locus">Snas_1945</name>
</gene>
<sequence length="373" mass="40135">MRRKWLLAAAVTAVAVSGAAVAVTGHAQENDAEGLALIEPTGDHAVGTTMVQLEDSTRDDIWAPEEKRRLMVSLYYPAKPGGDGETAPYLTYEESKQFLEKPAPDAPPDALAKVRTHALVDAKPDTKDDDRPLVMLSPGFGFPRATLTGLAEELASHGTIVALVGHNYEAPTTLLDGTTTPCLACSGGNDGEKVADNRAKDLSFVLDTLTGKKSPWKGSKLIDTDAVAVGGHSMGGASAHTAMVGDRRFDAGFNLDGTFHPEKGRKLNRPFMMVGAQKHGQPGADKSWTDRWGKLTGWKRWLSVKQTGHSSMTDVGYLGPKIGVPQQELDGERCTEIAREYVSAFVDTQLRDEDDPILDGPSQEFPEVSFHSP</sequence>
<keyword evidence="2" id="KW-0442">Lipid degradation</keyword>
<dbReference type="GO" id="GO:0016042">
    <property type="term" value="P:lipid catabolic process"/>
    <property type="evidence" value="ECO:0007669"/>
    <property type="project" value="UniProtKB-KW"/>
</dbReference>
<dbReference type="EMBL" id="CP001778">
    <property type="protein sequence ID" value="ADD41641.1"/>
    <property type="molecule type" value="Genomic_DNA"/>
</dbReference>
<keyword evidence="5" id="KW-0732">Signal</keyword>
<dbReference type="KEGG" id="sna:Snas_1945"/>
<dbReference type="AlphaFoldDB" id="D3PZG7"/>
<feature type="chain" id="PRO_5038542851" evidence="5">
    <location>
        <begin position="23"/>
        <end position="373"/>
    </location>
</feature>
<evidence type="ECO:0000256" key="3">
    <source>
        <dbReference type="ARBA" id="ARBA00023098"/>
    </source>
</evidence>
<dbReference type="HOGENOM" id="CLU_026278_1_0_11"/>
<dbReference type="Pfam" id="PF03403">
    <property type="entry name" value="PAF-AH_p_II"/>
    <property type="match status" value="2"/>
</dbReference>
<dbReference type="GO" id="GO:0003847">
    <property type="term" value="F:1-alkyl-2-acetylglycerophosphocholine esterase activity"/>
    <property type="evidence" value="ECO:0007669"/>
    <property type="project" value="TreeGrafter"/>
</dbReference>
<keyword evidence="1 6" id="KW-0378">Hydrolase</keyword>
<dbReference type="PANTHER" id="PTHR10272">
    <property type="entry name" value="PLATELET-ACTIVATING FACTOR ACETYLHYDROLASE"/>
    <property type="match status" value="1"/>
</dbReference>
<keyword evidence="3" id="KW-0443">Lipid metabolism</keyword>
<proteinExistence type="predicted"/>
<evidence type="ECO:0000313" key="6">
    <source>
        <dbReference type="EMBL" id="ADD41641.1"/>
    </source>
</evidence>
<evidence type="ECO:0000313" key="7">
    <source>
        <dbReference type="Proteomes" id="UP000000844"/>
    </source>
</evidence>
<dbReference type="SUPFAM" id="SSF53474">
    <property type="entry name" value="alpha/beta-Hydrolases"/>
    <property type="match status" value="1"/>
</dbReference>